<comment type="caution">
    <text evidence="1">The sequence shown here is derived from an EMBL/GenBank/DDBJ whole genome shotgun (WGS) entry which is preliminary data.</text>
</comment>
<reference evidence="1 2" key="1">
    <citation type="submission" date="2018-08" db="EMBL/GenBank/DDBJ databases">
        <title>Genome sequencing of X. nasturtii WHRI 8984.</title>
        <authorList>
            <person name="Studholme D.J."/>
            <person name="Mchugh J."/>
            <person name="Vicente J."/>
        </authorList>
    </citation>
    <scope>NUCLEOTIDE SEQUENCE [LARGE SCALE GENOMIC DNA]</scope>
    <source>
        <strain evidence="1 2">WHRI 8984</strain>
    </source>
</reference>
<organism evidence="1 2">
    <name type="scientific">Xanthomonas nasturtii</name>
    <dbReference type="NCBI Taxonomy" id="1843581"/>
    <lineage>
        <taxon>Bacteria</taxon>
        <taxon>Pseudomonadati</taxon>
        <taxon>Pseudomonadota</taxon>
        <taxon>Gammaproteobacteria</taxon>
        <taxon>Lysobacterales</taxon>
        <taxon>Lysobacteraceae</taxon>
        <taxon>Xanthomonas</taxon>
    </lineage>
</organism>
<dbReference type="EMBL" id="QUZM01000002">
    <property type="protein sequence ID" value="RFF42566.1"/>
    <property type="molecule type" value="Genomic_DNA"/>
</dbReference>
<gene>
    <name evidence="1" type="ORF">DZD52_01135</name>
</gene>
<dbReference type="Proteomes" id="UP000259570">
    <property type="component" value="Unassembled WGS sequence"/>
</dbReference>
<proteinExistence type="predicted"/>
<dbReference type="AlphaFoldDB" id="A0A3E1KTL7"/>
<evidence type="ECO:0000313" key="2">
    <source>
        <dbReference type="Proteomes" id="UP000259570"/>
    </source>
</evidence>
<protein>
    <submittedName>
        <fullName evidence="1">Uncharacterized protein</fullName>
    </submittedName>
</protein>
<sequence>MAEGGVAEWRHCGRAAMRTAVAAPYARAHMYARCAALTEAAHSTAGSVGAADATARDATEGSLQRAPDHAAQLMACRHIGQGDYAQVEQPLRQAAVGGDPDAQLELLRQRARRFIEQQPDLGADGRPQPLSFPGRAEAEQALANLEERAMHGDRAAMPVLDQLLSSPLLDIAEPLYGDAGRLVFQQPFGRPLQPATPLRGEEMFDDMDAVTQQQVVLLARELHAKVLRSLRCLPPCK</sequence>
<evidence type="ECO:0000313" key="1">
    <source>
        <dbReference type="EMBL" id="RFF42566.1"/>
    </source>
</evidence>
<name>A0A3E1KTL7_9XANT</name>
<accession>A0A3E1KTL7</accession>